<evidence type="ECO:0000256" key="1">
    <source>
        <dbReference type="ARBA" id="ARBA00004123"/>
    </source>
</evidence>
<evidence type="ECO:0000256" key="2">
    <source>
        <dbReference type="ARBA" id="ARBA00008352"/>
    </source>
</evidence>
<keyword evidence="7" id="KW-1185">Reference proteome</keyword>
<evidence type="ECO:0000313" key="5">
    <source>
        <dbReference type="EMBL" id="ELU18684.1"/>
    </source>
</evidence>
<feature type="region of interest" description="Disordered" evidence="4">
    <location>
        <begin position="145"/>
        <end position="214"/>
    </location>
</feature>
<evidence type="ECO:0000313" key="6">
    <source>
        <dbReference type="EnsemblMetazoa" id="CapteP131055"/>
    </source>
</evidence>
<accession>R7VJ84</accession>
<comment type="similarity">
    <text evidence="2">Belongs to the eukaryotic RPC7 RNA polymerase subunit family.</text>
</comment>
<reference evidence="7" key="1">
    <citation type="submission" date="2012-12" db="EMBL/GenBank/DDBJ databases">
        <authorList>
            <person name="Hellsten U."/>
            <person name="Grimwood J."/>
            <person name="Chapman J.A."/>
            <person name="Shapiro H."/>
            <person name="Aerts A."/>
            <person name="Otillar R.P."/>
            <person name="Terry A.Y."/>
            <person name="Boore J.L."/>
            <person name="Simakov O."/>
            <person name="Marletaz F."/>
            <person name="Cho S.-J."/>
            <person name="Edsinger-Gonzales E."/>
            <person name="Havlak P."/>
            <person name="Kuo D.-H."/>
            <person name="Larsson T."/>
            <person name="Lv J."/>
            <person name="Arendt D."/>
            <person name="Savage R."/>
            <person name="Osoegawa K."/>
            <person name="de Jong P."/>
            <person name="Lindberg D.R."/>
            <person name="Seaver E.C."/>
            <person name="Weisblat D.A."/>
            <person name="Putnam N.H."/>
            <person name="Grigoriev I.V."/>
            <person name="Rokhsar D.S."/>
        </authorList>
    </citation>
    <scope>NUCLEOTIDE SEQUENCE</scope>
    <source>
        <strain evidence="7">I ESC-2004</strain>
    </source>
</reference>
<dbReference type="FunCoup" id="R7VJ84">
    <property type="interactions" value="256"/>
</dbReference>
<evidence type="ECO:0008006" key="8">
    <source>
        <dbReference type="Google" id="ProtNLM"/>
    </source>
</evidence>
<protein>
    <recommendedName>
        <fullName evidence="8">DNA-directed RNA polymerase III subunit</fullName>
    </recommendedName>
</protein>
<dbReference type="PANTHER" id="PTHR15367:SF2">
    <property type="entry name" value="DNA-DIRECTED RNA POLYMERASE III SUBUNIT"/>
    <property type="match status" value="1"/>
</dbReference>
<gene>
    <name evidence="5" type="ORF">CAPTEDRAFT_131055</name>
</gene>
<dbReference type="Proteomes" id="UP000014760">
    <property type="component" value="Unassembled WGS sequence"/>
</dbReference>
<dbReference type="AlphaFoldDB" id="R7VJ84"/>
<dbReference type="Pfam" id="PF11705">
    <property type="entry name" value="RNA_pol_3_Rpc31"/>
    <property type="match status" value="1"/>
</dbReference>
<reference evidence="6" key="3">
    <citation type="submission" date="2015-06" db="UniProtKB">
        <authorList>
            <consortium name="EnsemblMetazoa"/>
        </authorList>
    </citation>
    <scope>IDENTIFICATION</scope>
</reference>
<dbReference type="HOGENOM" id="CLU_084309_0_0_1"/>
<evidence type="ECO:0000256" key="3">
    <source>
        <dbReference type="ARBA" id="ARBA00023242"/>
    </source>
</evidence>
<dbReference type="STRING" id="283909.R7VJ84"/>
<dbReference type="EMBL" id="AMQN01003754">
    <property type="status" value="NOT_ANNOTATED_CDS"/>
    <property type="molecule type" value="Genomic_DNA"/>
</dbReference>
<dbReference type="InterPro" id="IPR024661">
    <property type="entry name" value="RNA_pol_III_Rpc31"/>
</dbReference>
<dbReference type="GO" id="GO:0005666">
    <property type="term" value="C:RNA polymerase III complex"/>
    <property type="evidence" value="ECO:0007669"/>
    <property type="project" value="TreeGrafter"/>
</dbReference>
<reference evidence="5 7" key="2">
    <citation type="journal article" date="2013" name="Nature">
        <title>Insights into bilaterian evolution from three spiralian genomes.</title>
        <authorList>
            <person name="Simakov O."/>
            <person name="Marletaz F."/>
            <person name="Cho S.J."/>
            <person name="Edsinger-Gonzales E."/>
            <person name="Havlak P."/>
            <person name="Hellsten U."/>
            <person name="Kuo D.H."/>
            <person name="Larsson T."/>
            <person name="Lv J."/>
            <person name="Arendt D."/>
            <person name="Savage R."/>
            <person name="Osoegawa K."/>
            <person name="de Jong P."/>
            <person name="Grimwood J."/>
            <person name="Chapman J.A."/>
            <person name="Shapiro H."/>
            <person name="Aerts A."/>
            <person name="Otillar R.P."/>
            <person name="Terry A.Y."/>
            <person name="Boore J.L."/>
            <person name="Grigoriev I.V."/>
            <person name="Lindberg D.R."/>
            <person name="Seaver E.C."/>
            <person name="Weisblat D.A."/>
            <person name="Putnam N.H."/>
            <person name="Rokhsar D.S."/>
        </authorList>
    </citation>
    <scope>NUCLEOTIDE SEQUENCE</scope>
    <source>
        <strain evidence="5 7">I ESC-2004</strain>
    </source>
</reference>
<feature type="compositionally biased region" description="Acidic residues" evidence="4">
    <location>
        <begin position="201"/>
        <end position="214"/>
    </location>
</feature>
<keyword evidence="3" id="KW-0539">Nucleus</keyword>
<organism evidence="5">
    <name type="scientific">Capitella teleta</name>
    <name type="common">Polychaete worm</name>
    <dbReference type="NCBI Taxonomy" id="283909"/>
    <lineage>
        <taxon>Eukaryota</taxon>
        <taxon>Metazoa</taxon>
        <taxon>Spiralia</taxon>
        <taxon>Lophotrochozoa</taxon>
        <taxon>Annelida</taxon>
        <taxon>Polychaeta</taxon>
        <taxon>Sedentaria</taxon>
        <taxon>Scolecida</taxon>
        <taxon>Capitellidae</taxon>
        <taxon>Capitella</taxon>
    </lineage>
</organism>
<evidence type="ECO:0000313" key="7">
    <source>
        <dbReference type="Proteomes" id="UP000014760"/>
    </source>
</evidence>
<proteinExistence type="inferred from homology"/>
<evidence type="ECO:0000256" key="4">
    <source>
        <dbReference type="SAM" id="MobiDB-lite"/>
    </source>
</evidence>
<feature type="compositionally biased region" description="Acidic residues" evidence="4">
    <location>
        <begin position="156"/>
        <end position="188"/>
    </location>
</feature>
<dbReference type="EMBL" id="KB291800">
    <property type="protein sequence ID" value="ELU18684.1"/>
    <property type="molecule type" value="Genomic_DNA"/>
</dbReference>
<dbReference type="OMA" id="KDLHAPF"/>
<sequence length="214" mass="24559">MAGRGRGRGRGLSFNLENLGIGRGESIAGAKLLPPPTFPPLDFHPQPLIPGDEYVVQLKQDFRTAMQESAFFVRPSAKRRDIERYSDKYQIGQTEDLDWDPDWSRLPSELNPKRRRKVRAVVAPKIQMKPAKKIDVKEISAKIKVSSMEASRDAKEDEENEEEEEEKEEEAAPEEEVYEEEELEDDTDYNQTYFDNGENYGADEDDDLEEGPVY</sequence>
<comment type="subcellular location">
    <subcellularLocation>
        <location evidence="1">Nucleus</location>
    </subcellularLocation>
</comment>
<dbReference type="EnsemblMetazoa" id="CapteT131055">
    <property type="protein sequence ID" value="CapteP131055"/>
    <property type="gene ID" value="CapteG131055"/>
</dbReference>
<dbReference type="OrthoDB" id="5377312at2759"/>
<name>R7VJ84_CAPTE</name>
<dbReference type="PANTHER" id="PTHR15367">
    <property type="entry name" value="DNA-DIRECTED RNA POLYMERASE III"/>
    <property type="match status" value="1"/>
</dbReference>
<dbReference type="GO" id="GO:0006383">
    <property type="term" value="P:transcription by RNA polymerase III"/>
    <property type="evidence" value="ECO:0007669"/>
    <property type="project" value="InterPro"/>
</dbReference>